<keyword evidence="2" id="KW-1185">Reference proteome</keyword>
<dbReference type="NCBIfam" id="TIGR02453">
    <property type="entry name" value="TIGR02453 family protein"/>
    <property type="match status" value="1"/>
</dbReference>
<dbReference type="STRING" id="178355.SAMN04488062_11521"/>
<evidence type="ECO:0000313" key="1">
    <source>
        <dbReference type="EMBL" id="SDH80927.1"/>
    </source>
</evidence>
<organism evidence="1 2">
    <name type="scientific">Flavobacterium omnivorum</name>
    <dbReference type="NCBI Taxonomy" id="178355"/>
    <lineage>
        <taxon>Bacteria</taxon>
        <taxon>Pseudomonadati</taxon>
        <taxon>Bacteroidota</taxon>
        <taxon>Flavobacteriia</taxon>
        <taxon>Flavobacteriales</taxon>
        <taxon>Flavobacteriaceae</taxon>
        <taxon>Flavobacterium</taxon>
    </lineage>
</organism>
<proteinExistence type="predicted"/>
<accession>A0A1G8FFK8</accession>
<dbReference type="EMBL" id="FNDB01000015">
    <property type="protein sequence ID" value="SDH80927.1"/>
    <property type="molecule type" value="Genomic_DNA"/>
</dbReference>
<dbReference type="Proteomes" id="UP000199274">
    <property type="component" value="Unassembled WGS sequence"/>
</dbReference>
<evidence type="ECO:0000313" key="2">
    <source>
        <dbReference type="Proteomes" id="UP000199274"/>
    </source>
</evidence>
<sequence>MIKQTSLNFLKELKKNNSKEWFEQNKIIYQDYKDDIISFTDSLLTELAKIDLSIANADLIPKKCLTRVNRDLRFSKDKTPYKNYVLVVLNKNARHGNTAGYFIHIEPGNIMVGGGIWQTTPEYLKKIRKEISYSYEEINGIISSKIFQDTFPSGIQGENKLKKFNNFSEKREDVIELLKMKGFCTKENINDDVVTSADAIKIIITYFKTTKPLIEYLNKAIEFEE</sequence>
<dbReference type="PIRSF" id="PIRSF028451">
    <property type="entry name" value="UCP028451"/>
    <property type="match status" value="1"/>
</dbReference>
<dbReference type="InterPro" id="IPR015996">
    <property type="entry name" value="UCP028451"/>
</dbReference>
<dbReference type="RefSeq" id="WP_091258295.1">
    <property type="nucleotide sequence ID" value="NZ_FNDB01000015.1"/>
</dbReference>
<dbReference type="AlphaFoldDB" id="A0A1G8FFK8"/>
<dbReference type="Pfam" id="PF09365">
    <property type="entry name" value="DUF2461"/>
    <property type="match status" value="1"/>
</dbReference>
<name>A0A1G8FFK8_9FLAO</name>
<protein>
    <submittedName>
        <fullName evidence="1">TIGR02453 family protein</fullName>
    </submittedName>
</protein>
<dbReference type="OrthoDB" id="9794241at2"/>
<dbReference type="PANTHER" id="PTHR36452">
    <property type="entry name" value="CHROMOSOME 12, WHOLE GENOME SHOTGUN SEQUENCE"/>
    <property type="match status" value="1"/>
</dbReference>
<gene>
    <name evidence="1" type="ORF">SAMN04488062_11521</name>
</gene>
<dbReference type="PANTHER" id="PTHR36452:SF1">
    <property type="entry name" value="DUF2461 DOMAIN-CONTAINING PROTEIN"/>
    <property type="match status" value="1"/>
</dbReference>
<dbReference type="InterPro" id="IPR012808">
    <property type="entry name" value="CHP02453"/>
</dbReference>
<reference evidence="2" key="1">
    <citation type="submission" date="2016-10" db="EMBL/GenBank/DDBJ databases">
        <authorList>
            <person name="Varghese N."/>
            <person name="Submissions S."/>
        </authorList>
    </citation>
    <scope>NUCLEOTIDE SEQUENCE [LARGE SCALE GENOMIC DNA]</scope>
    <source>
        <strain evidence="2">CGMCC 1.2747</strain>
    </source>
</reference>